<proteinExistence type="predicted"/>
<keyword evidence="1 2" id="KW-0732">Signal</keyword>
<comment type="caution">
    <text evidence="3">The sequence shown here is derived from an EMBL/GenBank/DDBJ whole genome shotgun (WGS) entry which is preliminary data.</text>
</comment>
<dbReference type="PROSITE" id="PS51257">
    <property type="entry name" value="PROKAR_LIPOPROTEIN"/>
    <property type="match status" value="1"/>
</dbReference>
<protein>
    <submittedName>
        <fullName evidence="3">ABC transporter substrate-binding protein</fullName>
    </submittedName>
</protein>
<organism evidence="3 4">
    <name type="scientific">Sinomonas terricola</name>
    <dbReference type="NCBI Taxonomy" id="3110330"/>
    <lineage>
        <taxon>Bacteria</taxon>
        <taxon>Bacillati</taxon>
        <taxon>Actinomycetota</taxon>
        <taxon>Actinomycetes</taxon>
        <taxon>Micrococcales</taxon>
        <taxon>Micrococcaceae</taxon>
        <taxon>Sinomonas</taxon>
    </lineage>
</organism>
<dbReference type="InterPro" id="IPR006059">
    <property type="entry name" value="SBP"/>
</dbReference>
<keyword evidence="4" id="KW-1185">Reference proteome</keyword>
<sequence>MKITARKGLALGAALLTATLALSACEGSAQSAQTGATEEKKLVVSTFPFGVDAFKKAVVEPFTKATGIEVEVETGSNADRISKLGVNKNSGVDVMLISDFYAAVGQSKGLFDKVDPAKVPNMAKVAKFATDGALNGPAYTFQLNGMMYRTDVMDAAKAAKWNTLADPANARKISLPDYAATSGQLTLSGISAAYGSGPFDVDKGFAKLGTLAPSTLKFYSSSTEVTNLIQQKEIVLAPALDGFASSLVSSGAPVAWTPAETGKYMSTNRAMIVKGTEHPGNSAKFIDYLLSAEAQSAAAAAYGDKPVDPDAKLPDLLTKVSGPAAKDPIAAGFTVLDMDPIVQNRAAWVERYAREVTSK</sequence>
<dbReference type="RefSeq" id="WP_323279310.1">
    <property type="nucleotide sequence ID" value="NZ_JAYGGQ010000008.1"/>
</dbReference>
<gene>
    <name evidence="3" type="ORF">SPF06_12085</name>
</gene>
<name>A0ABU5T708_9MICC</name>
<dbReference type="Pfam" id="PF13416">
    <property type="entry name" value="SBP_bac_8"/>
    <property type="match status" value="1"/>
</dbReference>
<reference evidence="3 4" key="1">
    <citation type="submission" date="2023-12" db="EMBL/GenBank/DDBJ databases">
        <title>Sinomonas terricola sp. nov, isolated from litchi orchard soil in Guangdong, PR China.</title>
        <authorList>
            <person name="Jiaxin W."/>
            <person name="Yang Z."/>
            <person name="Honghui Z."/>
        </authorList>
    </citation>
    <scope>NUCLEOTIDE SEQUENCE [LARGE SCALE GENOMIC DNA]</scope>
    <source>
        <strain evidence="3 4">JGH33</strain>
    </source>
</reference>
<dbReference type="SUPFAM" id="SSF53850">
    <property type="entry name" value="Periplasmic binding protein-like II"/>
    <property type="match status" value="1"/>
</dbReference>
<evidence type="ECO:0000256" key="2">
    <source>
        <dbReference type="SAM" id="SignalP"/>
    </source>
</evidence>
<dbReference type="PANTHER" id="PTHR30006:SF2">
    <property type="entry name" value="ABC TRANSPORTER SUBSTRATE-BINDING PROTEIN"/>
    <property type="match status" value="1"/>
</dbReference>
<dbReference type="EMBL" id="JAYGGQ010000008">
    <property type="protein sequence ID" value="MEA5455463.1"/>
    <property type="molecule type" value="Genomic_DNA"/>
</dbReference>
<evidence type="ECO:0000313" key="4">
    <source>
        <dbReference type="Proteomes" id="UP001304769"/>
    </source>
</evidence>
<dbReference type="CDD" id="cd13589">
    <property type="entry name" value="PBP2_polyamine_RpCGA009"/>
    <property type="match status" value="1"/>
</dbReference>
<dbReference type="Proteomes" id="UP001304769">
    <property type="component" value="Unassembled WGS sequence"/>
</dbReference>
<dbReference type="PANTHER" id="PTHR30006">
    <property type="entry name" value="THIAMINE-BINDING PERIPLASMIC PROTEIN-RELATED"/>
    <property type="match status" value="1"/>
</dbReference>
<feature type="signal peptide" evidence="2">
    <location>
        <begin position="1"/>
        <end position="23"/>
    </location>
</feature>
<evidence type="ECO:0000256" key="1">
    <source>
        <dbReference type="ARBA" id="ARBA00022729"/>
    </source>
</evidence>
<evidence type="ECO:0000313" key="3">
    <source>
        <dbReference type="EMBL" id="MEA5455463.1"/>
    </source>
</evidence>
<feature type="chain" id="PRO_5047298713" evidence="2">
    <location>
        <begin position="24"/>
        <end position="359"/>
    </location>
</feature>
<accession>A0ABU5T708</accession>
<dbReference type="Gene3D" id="3.40.190.10">
    <property type="entry name" value="Periplasmic binding protein-like II"/>
    <property type="match status" value="2"/>
</dbReference>